<evidence type="ECO:0000313" key="3">
    <source>
        <dbReference type="Proteomes" id="UP001174694"/>
    </source>
</evidence>
<name>A0AA38RBZ1_9PEZI</name>
<evidence type="ECO:0000313" key="2">
    <source>
        <dbReference type="EMBL" id="KAJ9136607.1"/>
    </source>
</evidence>
<proteinExistence type="predicted"/>
<dbReference type="Proteomes" id="UP001174694">
    <property type="component" value="Unassembled WGS sequence"/>
</dbReference>
<sequence length="97" mass="10497">MDPNKHLTQPGPVPVVLPAQQPSAAYQVLDLVLKVIATGALVGILVVLALAMTKLNKIHNDLDDGVSRLYYLSQISEYIYTISNIIANGRIEVEAIS</sequence>
<protein>
    <submittedName>
        <fullName evidence="2">Uncharacterized protein</fullName>
    </submittedName>
</protein>
<evidence type="ECO:0000256" key="1">
    <source>
        <dbReference type="SAM" id="Phobius"/>
    </source>
</evidence>
<keyword evidence="1" id="KW-1133">Transmembrane helix</keyword>
<gene>
    <name evidence="2" type="ORF">NKR23_g9761</name>
</gene>
<keyword evidence="1" id="KW-0472">Membrane</keyword>
<keyword evidence="3" id="KW-1185">Reference proteome</keyword>
<reference evidence="2" key="1">
    <citation type="submission" date="2022-07" db="EMBL/GenBank/DDBJ databases">
        <title>Fungi with potential for degradation of polypropylene.</title>
        <authorList>
            <person name="Gostincar C."/>
        </authorList>
    </citation>
    <scope>NUCLEOTIDE SEQUENCE</scope>
    <source>
        <strain evidence="2">EXF-13308</strain>
    </source>
</reference>
<accession>A0AA38RBZ1</accession>
<comment type="caution">
    <text evidence="2">The sequence shown here is derived from an EMBL/GenBank/DDBJ whole genome shotgun (WGS) entry which is preliminary data.</text>
</comment>
<keyword evidence="1" id="KW-0812">Transmembrane</keyword>
<dbReference type="AlphaFoldDB" id="A0AA38RBZ1"/>
<organism evidence="2 3">
    <name type="scientific">Pleurostoma richardsiae</name>
    <dbReference type="NCBI Taxonomy" id="41990"/>
    <lineage>
        <taxon>Eukaryota</taxon>
        <taxon>Fungi</taxon>
        <taxon>Dikarya</taxon>
        <taxon>Ascomycota</taxon>
        <taxon>Pezizomycotina</taxon>
        <taxon>Sordariomycetes</taxon>
        <taxon>Sordariomycetidae</taxon>
        <taxon>Calosphaeriales</taxon>
        <taxon>Pleurostomataceae</taxon>
        <taxon>Pleurostoma</taxon>
    </lineage>
</organism>
<dbReference type="EMBL" id="JANBVO010000039">
    <property type="protein sequence ID" value="KAJ9136607.1"/>
    <property type="molecule type" value="Genomic_DNA"/>
</dbReference>
<feature type="transmembrane region" description="Helical" evidence="1">
    <location>
        <begin position="31"/>
        <end position="51"/>
    </location>
</feature>